<dbReference type="EMBL" id="CAKKTJ010000104">
    <property type="protein sequence ID" value="CAH0474338.1"/>
    <property type="molecule type" value="Genomic_DNA"/>
</dbReference>
<evidence type="ECO:0000313" key="2">
    <source>
        <dbReference type="EMBL" id="CAH0474338.1"/>
    </source>
</evidence>
<comment type="caution">
    <text evidence="2">The sequence shown here is derived from an EMBL/GenBank/DDBJ whole genome shotgun (WGS) entry which is preliminary data.</text>
</comment>
<evidence type="ECO:0008006" key="4">
    <source>
        <dbReference type="Google" id="ProtNLM"/>
    </source>
</evidence>
<evidence type="ECO:0000313" key="3">
    <source>
        <dbReference type="Proteomes" id="UP001160483"/>
    </source>
</evidence>
<feature type="signal peptide" evidence="1">
    <location>
        <begin position="1"/>
        <end position="21"/>
    </location>
</feature>
<feature type="chain" id="PRO_5043942019" description="RxLR effector protein" evidence="1">
    <location>
        <begin position="22"/>
        <end position="198"/>
    </location>
</feature>
<dbReference type="Proteomes" id="UP001160483">
    <property type="component" value="Unassembled WGS sequence"/>
</dbReference>
<evidence type="ECO:0000256" key="1">
    <source>
        <dbReference type="SAM" id="SignalP"/>
    </source>
</evidence>
<proteinExistence type="predicted"/>
<keyword evidence="1" id="KW-0732">Signal</keyword>
<sequence>MRIRLIILVASSVALLTTTKGNLASKGMVGEKTKVINDEQIVKRSLRNENISDSSAVNDEERMMNAEGNKAKLVEDIVTYLKTNNESLDLNKIKISIMKHIKKYEAVLDEIKAMGKTNEFILRKIDYMVASMGTNKKRDAINAVVENLKENHITVKEIARAAKTIDPETTERKQANFLLLMYDGYLQSARANSPNGLS</sequence>
<gene>
    <name evidence="2" type="ORF">PBS003_LOCUS1194</name>
</gene>
<dbReference type="AlphaFoldDB" id="A0AAU9KM30"/>
<reference evidence="2" key="1">
    <citation type="submission" date="2021-11" db="EMBL/GenBank/DDBJ databases">
        <authorList>
            <person name="Islam A."/>
            <person name="Islam S."/>
            <person name="Flora M.S."/>
            <person name="Rahman M."/>
            <person name="Ziaur R.M."/>
            <person name="Epstein J.H."/>
            <person name="Hassan M."/>
            <person name="Klassen M."/>
            <person name="Woodard K."/>
            <person name="Webb A."/>
            <person name="Webby R.J."/>
            <person name="El Zowalaty M.E."/>
        </authorList>
    </citation>
    <scope>NUCLEOTIDE SEQUENCE</scope>
    <source>
        <strain evidence="2">Pbs3</strain>
    </source>
</reference>
<name>A0AAU9KM30_9STRA</name>
<accession>A0AAU9KM30</accession>
<organism evidence="2 3">
    <name type="scientific">Peronospora belbahrii</name>
    <dbReference type="NCBI Taxonomy" id="622444"/>
    <lineage>
        <taxon>Eukaryota</taxon>
        <taxon>Sar</taxon>
        <taxon>Stramenopiles</taxon>
        <taxon>Oomycota</taxon>
        <taxon>Peronosporomycetes</taxon>
        <taxon>Peronosporales</taxon>
        <taxon>Peronosporaceae</taxon>
        <taxon>Peronospora</taxon>
    </lineage>
</organism>
<protein>
    <recommendedName>
        <fullName evidence="4">RxLR effector protein</fullName>
    </recommendedName>
</protein>